<evidence type="ECO:0000256" key="9">
    <source>
        <dbReference type="ARBA" id="ARBA00022723"/>
    </source>
</evidence>
<keyword evidence="6" id="KW-0328">Glycosyltransferase</keyword>
<dbReference type="Proteomes" id="UP000887572">
    <property type="component" value="Unplaced"/>
</dbReference>
<evidence type="ECO:0000256" key="3">
    <source>
        <dbReference type="ARBA" id="ARBA00004922"/>
    </source>
</evidence>
<evidence type="ECO:0000256" key="2">
    <source>
        <dbReference type="ARBA" id="ARBA00004323"/>
    </source>
</evidence>
<keyword evidence="11" id="KW-0735">Signal-anchor</keyword>
<sequence length="752" mass="82893">MEESVSGQPPATTPIPAIELCCYPVNVVYCGECSMPIEYCEYSGKFDKCQQWLEQDLPELAVKQIKIGGDGGATAAAVPAAAEGGGGEDADSKKHQKRGGKGVPKAGGGGKSSKGSATAVPRITLKTEVRSKNKAVTIVRGLITCGIDLKVASKFFANRFACGCSIPVGSTDELVIQGDFKDKLFKVIPEKWSVGEEVIEDLDFLAMKVPYSSTAVPFSKVSLPFLALPRQRRRGRSERFRWFFALLLSIAFFGVYVLFYASLNAHKQFGIDRFPDGHPLPAEFAHLDFPVVEESLLGPDGEQPQFTHQIVRPLGQPGENGAAVVLAGAEAAEGKRQMGHWFMNVMASDKMSLDRTVPDVRSDACRSFSYNSANLPVASVVIVFTDEAMSVLLRTVHSVFNRSPMFLLREVVLVDDFSQREELKHALVAHLRRFGPRVRLIRAHERLGLIRAKIVGAKFARGAVVVFLDSHCEASPGWLEPLLHRIKDKRSAVVCPVIDMIGDSTMQYMGGSAGGIGTFWWSLHYKMDPMPERLTRARKHPDTDPLNTPTMAGGLFAVNREYFFEIGAYDPGMDIWGGENLEISFRVWMCGGSVEIVPCSHVGHIFRAGHPYNMTATDGNKDVHGTNSKRLAEVWMDDYKRLFYVHRMGLKDADVGDLSARKALRERLGCKNFKWYLDNVIPEKFVPDEDVKAYGLVQNALGTLCLDTLQRLENKGTVILGVWECQIGGSSSQVAKFNGSNKVSKITESEWA</sequence>
<evidence type="ECO:0000256" key="15">
    <source>
        <dbReference type="ARBA" id="ARBA00023157"/>
    </source>
</evidence>
<keyword evidence="14 19" id="KW-0472">Membrane</keyword>
<proteinExistence type="inferred from homology"/>
<comment type="subcellular location">
    <subcellularLocation>
        <location evidence="2">Golgi apparatus membrane</location>
        <topology evidence="2">Single-pass type II membrane protein</topology>
    </subcellularLocation>
</comment>
<feature type="compositionally biased region" description="Gly residues" evidence="18">
    <location>
        <begin position="101"/>
        <end position="112"/>
    </location>
</feature>
<dbReference type="Pfam" id="PF00535">
    <property type="entry name" value="Glycos_transf_2"/>
    <property type="match status" value="1"/>
</dbReference>
<dbReference type="PANTHER" id="PTHR11675">
    <property type="entry name" value="N-ACETYLGALACTOSAMINYLTRANSFERASE"/>
    <property type="match status" value="1"/>
</dbReference>
<dbReference type="WBParaSite" id="Gr19_v10_g7213.t1">
    <property type="protein sequence ID" value="Gr19_v10_g7213.t1"/>
    <property type="gene ID" value="Gr19_v10_g7213"/>
</dbReference>
<comment type="cofactor">
    <cofactor evidence="1">
        <name>Mn(2+)</name>
        <dbReference type="ChEBI" id="CHEBI:29035"/>
    </cofactor>
</comment>
<keyword evidence="15" id="KW-1015">Disulfide bond</keyword>
<evidence type="ECO:0000256" key="18">
    <source>
        <dbReference type="SAM" id="MobiDB-lite"/>
    </source>
</evidence>
<dbReference type="InterPro" id="IPR036877">
    <property type="entry name" value="SUI1_dom_sf"/>
</dbReference>
<dbReference type="InterPro" id="IPR001950">
    <property type="entry name" value="SUI1"/>
</dbReference>
<evidence type="ECO:0000256" key="13">
    <source>
        <dbReference type="ARBA" id="ARBA00023034"/>
    </source>
</evidence>
<evidence type="ECO:0000256" key="14">
    <source>
        <dbReference type="ARBA" id="ARBA00023136"/>
    </source>
</evidence>
<feature type="transmembrane region" description="Helical" evidence="19">
    <location>
        <begin position="240"/>
        <end position="263"/>
    </location>
</feature>
<dbReference type="InterPro" id="IPR048517">
    <property type="entry name" value="DENR_N"/>
</dbReference>
<feature type="domain" description="SUI1" evidence="20">
    <location>
        <begin position="123"/>
        <end position="192"/>
    </location>
</feature>
<dbReference type="InterPro" id="IPR001173">
    <property type="entry name" value="Glyco_trans_2-like"/>
</dbReference>
<dbReference type="CDD" id="cd11607">
    <property type="entry name" value="DENR_C"/>
    <property type="match status" value="1"/>
</dbReference>
<feature type="region of interest" description="Disordered" evidence="18">
    <location>
        <begin position="78"/>
        <end position="118"/>
    </location>
</feature>
<evidence type="ECO:0000256" key="7">
    <source>
        <dbReference type="ARBA" id="ARBA00022679"/>
    </source>
</evidence>
<comment type="pathway">
    <text evidence="3">Protein modification; protein glycosylation.</text>
</comment>
<protein>
    <submittedName>
        <fullName evidence="22">SUI1 domain-containing protein</fullName>
    </submittedName>
</protein>
<keyword evidence="8 19" id="KW-0812">Transmembrane</keyword>
<keyword evidence="7" id="KW-0808">Transferase</keyword>
<keyword evidence="9" id="KW-0479">Metal-binding</keyword>
<comment type="similarity">
    <text evidence="4">Belongs to the glycosyltransferase 2 family. GalNAc-T subfamily.</text>
</comment>
<dbReference type="PANTHER" id="PTHR11675:SF43">
    <property type="entry name" value="POLYPEPTIDE N-ACETYLGALACTOSAMINYLTRANSFERASE 1"/>
    <property type="match status" value="1"/>
</dbReference>
<evidence type="ECO:0000256" key="10">
    <source>
        <dbReference type="ARBA" id="ARBA00022734"/>
    </source>
</evidence>
<dbReference type="PROSITE" id="PS50296">
    <property type="entry name" value="SUI1"/>
    <property type="match status" value="1"/>
</dbReference>
<name>A0A914I3P3_GLORO</name>
<dbReference type="GO" id="GO:0030246">
    <property type="term" value="F:carbohydrate binding"/>
    <property type="evidence" value="ECO:0007669"/>
    <property type="project" value="UniProtKB-KW"/>
</dbReference>
<keyword evidence="16" id="KW-0325">Glycoprotein</keyword>
<keyword evidence="21" id="KW-1185">Reference proteome</keyword>
<dbReference type="Pfam" id="PF01253">
    <property type="entry name" value="SUI1"/>
    <property type="match status" value="1"/>
</dbReference>
<keyword evidence="10" id="KW-0430">Lectin</keyword>
<accession>A0A914I3P3</accession>
<dbReference type="Pfam" id="PF21023">
    <property type="entry name" value="DENR_N"/>
    <property type="match status" value="1"/>
</dbReference>
<dbReference type="SUPFAM" id="SSF53448">
    <property type="entry name" value="Nucleotide-diphospho-sugar transferases"/>
    <property type="match status" value="1"/>
</dbReference>
<dbReference type="GO" id="GO:0004653">
    <property type="term" value="F:polypeptide N-acetylgalactosaminyltransferase activity"/>
    <property type="evidence" value="ECO:0007669"/>
    <property type="project" value="UniProtKB-ARBA"/>
</dbReference>
<dbReference type="FunFam" id="3.90.550.10:FF:000021">
    <property type="entry name" value="Polypeptide N-acetylgalactosaminyltransferase"/>
    <property type="match status" value="1"/>
</dbReference>
<keyword evidence="12 19" id="KW-1133">Transmembrane helix</keyword>
<evidence type="ECO:0000256" key="6">
    <source>
        <dbReference type="ARBA" id="ARBA00022676"/>
    </source>
</evidence>
<dbReference type="GO" id="GO:0003743">
    <property type="term" value="F:translation initiation factor activity"/>
    <property type="evidence" value="ECO:0007669"/>
    <property type="project" value="InterPro"/>
</dbReference>
<evidence type="ECO:0000256" key="4">
    <source>
        <dbReference type="ARBA" id="ARBA00005680"/>
    </source>
</evidence>
<dbReference type="GO" id="GO:0000139">
    <property type="term" value="C:Golgi membrane"/>
    <property type="evidence" value="ECO:0007669"/>
    <property type="project" value="UniProtKB-SubCell"/>
</dbReference>
<keyword evidence="17" id="KW-0464">Manganese</keyword>
<evidence type="ECO:0000256" key="16">
    <source>
        <dbReference type="ARBA" id="ARBA00023180"/>
    </source>
</evidence>
<evidence type="ECO:0000256" key="11">
    <source>
        <dbReference type="ARBA" id="ARBA00022968"/>
    </source>
</evidence>
<evidence type="ECO:0000256" key="8">
    <source>
        <dbReference type="ARBA" id="ARBA00022692"/>
    </source>
</evidence>
<reference evidence="22" key="1">
    <citation type="submission" date="2022-11" db="UniProtKB">
        <authorList>
            <consortium name="WormBaseParasite"/>
        </authorList>
    </citation>
    <scope>IDENTIFICATION</scope>
</reference>
<organism evidence="21 22">
    <name type="scientific">Globodera rostochiensis</name>
    <name type="common">Golden nematode worm</name>
    <name type="synonym">Heterodera rostochiensis</name>
    <dbReference type="NCBI Taxonomy" id="31243"/>
    <lineage>
        <taxon>Eukaryota</taxon>
        <taxon>Metazoa</taxon>
        <taxon>Ecdysozoa</taxon>
        <taxon>Nematoda</taxon>
        <taxon>Chromadorea</taxon>
        <taxon>Rhabditida</taxon>
        <taxon>Tylenchina</taxon>
        <taxon>Tylenchomorpha</taxon>
        <taxon>Tylenchoidea</taxon>
        <taxon>Heteroderidae</taxon>
        <taxon>Heteroderinae</taxon>
        <taxon>Globodera</taxon>
    </lineage>
</organism>
<evidence type="ECO:0000259" key="20">
    <source>
        <dbReference type="PROSITE" id="PS50296"/>
    </source>
</evidence>
<dbReference type="CDD" id="cd02510">
    <property type="entry name" value="pp-GalNAc-T"/>
    <property type="match status" value="1"/>
</dbReference>
<evidence type="ECO:0000313" key="22">
    <source>
        <dbReference type="WBParaSite" id="Gr19_v10_g7213.t1"/>
    </source>
</evidence>
<dbReference type="InterPro" id="IPR046447">
    <property type="entry name" value="DENR_C"/>
</dbReference>
<evidence type="ECO:0000256" key="5">
    <source>
        <dbReference type="ARBA" id="ARBA00007514"/>
    </source>
</evidence>
<evidence type="ECO:0000256" key="12">
    <source>
        <dbReference type="ARBA" id="ARBA00022989"/>
    </source>
</evidence>
<dbReference type="InterPro" id="IPR029044">
    <property type="entry name" value="Nucleotide-diphossugar_trans"/>
</dbReference>
<dbReference type="GO" id="GO:0006493">
    <property type="term" value="P:protein O-linked glycosylation"/>
    <property type="evidence" value="ECO:0007669"/>
    <property type="project" value="TreeGrafter"/>
</dbReference>
<dbReference type="AlphaFoldDB" id="A0A914I3P3"/>
<dbReference type="SUPFAM" id="SSF55159">
    <property type="entry name" value="eIF1-like"/>
    <property type="match status" value="1"/>
</dbReference>
<dbReference type="InterPro" id="IPR045885">
    <property type="entry name" value="GalNAc-T"/>
</dbReference>
<evidence type="ECO:0000313" key="21">
    <source>
        <dbReference type="Proteomes" id="UP000887572"/>
    </source>
</evidence>
<evidence type="ECO:0000256" key="17">
    <source>
        <dbReference type="ARBA" id="ARBA00023211"/>
    </source>
</evidence>
<dbReference type="Gene3D" id="3.90.550.10">
    <property type="entry name" value="Spore Coat Polysaccharide Biosynthesis Protein SpsA, Chain A"/>
    <property type="match status" value="1"/>
</dbReference>
<dbReference type="Gene3D" id="3.30.780.10">
    <property type="entry name" value="SUI1-like domain"/>
    <property type="match status" value="1"/>
</dbReference>
<evidence type="ECO:0000256" key="1">
    <source>
        <dbReference type="ARBA" id="ARBA00001936"/>
    </source>
</evidence>
<keyword evidence="13" id="KW-0333">Golgi apparatus</keyword>
<dbReference type="GO" id="GO:0046872">
    <property type="term" value="F:metal ion binding"/>
    <property type="evidence" value="ECO:0007669"/>
    <property type="project" value="UniProtKB-KW"/>
</dbReference>
<evidence type="ECO:0000256" key="19">
    <source>
        <dbReference type="SAM" id="Phobius"/>
    </source>
</evidence>
<comment type="similarity">
    <text evidence="5">Belongs to the DENR family.</text>
</comment>